<reference evidence="1 2" key="1">
    <citation type="submission" date="2018-10" db="EMBL/GenBank/DDBJ databases">
        <title>Phylogenomics of Brevibacillus.</title>
        <authorList>
            <person name="Dunlap C."/>
        </authorList>
    </citation>
    <scope>NUCLEOTIDE SEQUENCE [LARGE SCALE GENOMIC DNA]</scope>
    <source>
        <strain evidence="1 2">JCM 15716</strain>
    </source>
</reference>
<organism evidence="1 2">
    <name type="scientific">Brevibacillus fluminis</name>
    <dbReference type="NCBI Taxonomy" id="511487"/>
    <lineage>
        <taxon>Bacteria</taxon>
        <taxon>Bacillati</taxon>
        <taxon>Bacillota</taxon>
        <taxon>Bacilli</taxon>
        <taxon>Bacillales</taxon>
        <taxon>Paenibacillaceae</taxon>
        <taxon>Brevibacillus</taxon>
    </lineage>
</organism>
<dbReference type="AlphaFoldDB" id="A0A3M8DW91"/>
<proteinExistence type="predicted"/>
<evidence type="ECO:0000313" key="1">
    <source>
        <dbReference type="EMBL" id="RNB91779.1"/>
    </source>
</evidence>
<dbReference type="EMBL" id="RHHQ01000004">
    <property type="protein sequence ID" value="RNB91779.1"/>
    <property type="molecule type" value="Genomic_DNA"/>
</dbReference>
<keyword evidence="2" id="KW-1185">Reference proteome</keyword>
<name>A0A3M8DW91_9BACL</name>
<comment type="caution">
    <text evidence="1">The sequence shown here is derived from an EMBL/GenBank/DDBJ whole genome shotgun (WGS) entry which is preliminary data.</text>
</comment>
<dbReference type="InterPro" id="IPR025681">
    <property type="entry name" value="COOH-NH2_lig"/>
</dbReference>
<sequence length="453" mass="51494">MEGTIMDNMAASPSFGRVPGSLLPMNRPEAIARCQHLPTLRQLLRMNGIPVLREQDQSESIPMRRYRMLVHQFRVVKVWLAEGKSVWLDTMSALPQPLRFEEVPDHQDNTEIKKIEPMAIRSIYAVGLDVGIVEIAAMSEFRQAVITIRVDDESIEPYTSFLRQLQEEWEQQQLEALLRQSEVVLGADPEFALRDPSGQMAFASRYVGRSGTIGYDAVRFREKPSALLHPLVELRPKPSADPNELFVEMYRTMRLAATKKIAPELEWIAGGMPFDGYPIGGHIHFSGIALNAAFVRKLDTYLALPLMLLEDGGCQRRRPRYGFFGDVREKSYGGFEYRTLPSWLVTPRVAKGILALAKVVATHHRELRQDPLRRILVQSAYYQGDKATIRPIVRGLWRELSLLSTYQTYRQSLDPFFAEAMSAAAWFADEDFRPAWKLTVPSTTDDEDAIAVI</sequence>
<protein>
    <recommendedName>
        <fullName evidence="3">PhiEco32-like amidoligase-type 2 protein</fullName>
    </recommendedName>
</protein>
<dbReference type="Pfam" id="PF14395">
    <property type="entry name" value="COOH-NH2_lig"/>
    <property type="match status" value="1"/>
</dbReference>
<evidence type="ECO:0000313" key="2">
    <source>
        <dbReference type="Proteomes" id="UP000271031"/>
    </source>
</evidence>
<evidence type="ECO:0008006" key="3">
    <source>
        <dbReference type="Google" id="ProtNLM"/>
    </source>
</evidence>
<dbReference type="Proteomes" id="UP000271031">
    <property type="component" value="Unassembled WGS sequence"/>
</dbReference>
<gene>
    <name evidence="1" type="ORF">EDM56_03235</name>
</gene>
<accession>A0A3M8DW91</accession>